<dbReference type="SUPFAM" id="SSF53697">
    <property type="entry name" value="SIS domain"/>
    <property type="match status" value="1"/>
</dbReference>
<comment type="subunit">
    <text evidence="3">Homodimer.</text>
</comment>
<dbReference type="KEGG" id="aaxa:NCTC10138_00677"/>
<evidence type="ECO:0000259" key="4">
    <source>
        <dbReference type="PROSITE" id="PS51464"/>
    </source>
</evidence>
<dbReference type="InterPro" id="IPR040190">
    <property type="entry name" value="MURQ/GCKR"/>
</dbReference>
<dbReference type="InterPro" id="IPR000408">
    <property type="entry name" value="Reg_chr_condens"/>
</dbReference>
<dbReference type="GO" id="GO:0009254">
    <property type="term" value="P:peptidoglycan turnover"/>
    <property type="evidence" value="ECO:0007669"/>
    <property type="project" value="TreeGrafter"/>
</dbReference>
<dbReference type="PROSITE" id="PS51464">
    <property type="entry name" value="SIS"/>
    <property type="match status" value="1"/>
</dbReference>
<dbReference type="Pfam" id="PF20741">
    <property type="entry name" value="GKRP-like_C"/>
    <property type="match status" value="1"/>
</dbReference>
<keyword evidence="2 3" id="KW-0119">Carbohydrate metabolism</keyword>
<sequence length="302" mass="33002">MKMVDISKITTETRNEKTKNIDVLTTREIVTLINEEDKKVAYAVELAMDQIVTVVDQITEVFQKGGRLIYIGAGTSGRLGVLDASECPPTYGVSPDMVVGIIAGGDHALRFAVESVEDSKKEAVKDLKNHNLSEKDILIGIAASGRTPYVIGALEYANSIGVKTACITTSVNSLVAKAAKYPIEAITGPEVVTGSTRMKSGTAQKMIANILTTSSMIKIGKVYENLMIDVKMSNEKLISRAQRIIVDITGVTAEVAMKYLKKYDSVKYAIFAIMSNIEEYDKIQELLEENQGNIRKSLQKIK</sequence>
<dbReference type="InterPro" id="IPR001347">
    <property type="entry name" value="SIS_dom"/>
</dbReference>
<dbReference type="GO" id="GO:0097173">
    <property type="term" value="P:N-acetylmuramic acid catabolic process"/>
    <property type="evidence" value="ECO:0007669"/>
    <property type="project" value="UniProtKB-UniPathway"/>
</dbReference>
<comment type="miscellaneous">
    <text evidence="3">A lyase-type mechanism (elimination/hydration) is suggested for the cleavage of the lactyl ether bond of MurNAc 6-phosphate, with the formation of an alpha,beta-unsaturated aldehyde intermediate with (E)-stereochemistry, followed by the syn addition of water to give product.</text>
</comment>
<dbReference type="Gene3D" id="1.10.8.1080">
    <property type="match status" value="1"/>
</dbReference>
<evidence type="ECO:0000313" key="6">
    <source>
        <dbReference type="Proteomes" id="UP000289841"/>
    </source>
</evidence>
<dbReference type="Gene3D" id="3.40.50.10490">
    <property type="entry name" value="Glucose-6-phosphate isomerase like protein, domain 1"/>
    <property type="match status" value="1"/>
</dbReference>
<dbReference type="RefSeq" id="WP_026390372.1">
    <property type="nucleotide sequence ID" value="NZ_LR215048.1"/>
</dbReference>
<keyword evidence="6" id="KW-1185">Reference proteome</keyword>
<comment type="function">
    <text evidence="3">Specifically catalyzes the cleavage of the D-lactyl ether substituent of MurNAc 6-phosphate, producing GlcNAc 6-phosphate and D-lactate.</text>
</comment>
<dbReference type="PROSITE" id="PS01272">
    <property type="entry name" value="GCKR"/>
    <property type="match status" value="1"/>
</dbReference>
<dbReference type="PANTHER" id="PTHR10088">
    <property type="entry name" value="GLUCOKINASE REGULATORY PROTEIN"/>
    <property type="match status" value="1"/>
</dbReference>
<dbReference type="STRING" id="1278311.GCA_000428705_00755"/>
<dbReference type="UniPathway" id="UPA00342"/>
<comment type="similarity">
    <text evidence="3">Belongs to the GCKR-like family. MurNAc-6-P etherase subfamily.</text>
</comment>
<feature type="active site" evidence="3">
    <location>
        <position position="117"/>
    </location>
</feature>
<accession>A0A449BD05</accession>
<dbReference type="GO" id="GO:0016835">
    <property type="term" value="F:carbon-oxygen lyase activity"/>
    <property type="evidence" value="ECO:0007669"/>
    <property type="project" value="UniProtKB-UniRule"/>
</dbReference>
<dbReference type="Pfam" id="PF22645">
    <property type="entry name" value="GKRP_SIS_N"/>
    <property type="match status" value="1"/>
</dbReference>
<name>A0A449BD05_HAPAX</name>
<dbReference type="NCBIfam" id="TIGR00274">
    <property type="entry name" value="N-acetylmuramic acid 6-phosphate etherase"/>
    <property type="match status" value="1"/>
</dbReference>
<dbReference type="Proteomes" id="UP000289841">
    <property type="component" value="Chromosome"/>
</dbReference>
<keyword evidence="1 3" id="KW-0456">Lyase</keyword>
<dbReference type="GO" id="GO:0046348">
    <property type="term" value="P:amino sugar catabolic process"/>
    <property type="evidence" value="ECO:0007669"/>
    <property type="project" value="InterPro"/>
</dbReference>
<gene>
    <name evidence="3 5" type="primary">murQ</name>
    <name evidence="5" type="ORF">NCTC10138_00677</name>
</gene>
<proteinExistence type="inferred from homology"/>
<feature type="active site" description="Proton donor" evidence="3">
    <location>
        <position position="86"/>
    </location>
</feature>
<evidence type="ECO:0000313" key="5">
    <source>
        <dbReference type="EMBL" id="VEU80308.1"/>
    </source>
</evidence>
<dbReference type="InterPro" id="IPR005488">
    <property type="entry name" value="Etherase_MurQ"/>
</dbReference>
<feature type="domain" description="SIS" evidence="4">
    <location>
        <begin position="58"/>
        <end position="221"/>
    </location>
</feature>
<dbReference type="PANTHER" id="PTHR10088:SF4">
    <property type="entry name" value="GLUCOKINASE REGULATORY PROTEIN"/>
    <property type="match status" value="1"/>
</dbReference>
<dbReference type="GO" id="GO:0016803">
    <property type="term" value="F:ether hydrolase activity"/>
    <property type="evidence" value="ECO:0007669"/>
    <property type="project" value="TreeGrafter"/>
</dbReference>
<dbReference type="GO" id="GO:0097367">
    <property type="term" value="F:carbohydrate derivative binding"/>
    <property type="evidence" value="ECO:0007669"/>
    <property type="project" value="InterPro"/>
</dbReference>
<dbReference type="NCBIfam" id="NF009222">
    <property type="entry name" value="PRK12570.1"/>
    <property type="match status" value="1"/>
</dbReference>
<reference evidence="5 6" key="1">
    <citation type="submission" date="2019-01" db="EMBL/GenBank/DDBJ databases">
        <authorList>
            <consortium name="Pathogen Informatics"/>
        </authorList>
    </citation>
    <scope>NUCLEOTIDE SEQUENCE [LARGE SCALE GENOMIC DNA]</scope>
    <source>
        <strain evidence="5 6">NCTC10138</strain>
    </source>
</reference>
<dbReference type="PROSITE" id="PS50012">
    <property type="entry name" value="RCC1_3"/>
    <property type="match status" value="1"/>
</dbReference>
<dbReference type="InterPro" id="IPR046348">
    <property type="entry name" value="SIS_dom_sf"/>
</dbReference>
<dbReference type="AlphaFoldDB" id="A0A449BD05"/>
<organism evidence="5 6">
    <name type="scientific">Haploplasma axanthum</name>
    <name type="common">Acholeplasma axanthum</name>
    <dbReference type="NCBI Taxonomy" id="29552"/>
    <lineage>
        <taxon>Bacteria</taxon>
        <taxon>Bacillati</taxon>
        <taxon>Mycoplasmatota</taxon>
        <taxon>Mollicutes</taxon>
        <taxon>Acholeplasmatales</taxon>
        <taxon>Acholeplasmataceae</taxon>
        <taxon>Haploplasma</taxon>
    </lineage>
</organism>
<evidence type="ECO:0000256" key="3">
    <source>
        <dbReference type="HAMAP-Rule" id="MF_00068"/>
    </source>
</evidence>
<evidence type="ECO:0000256" key="1">
    <source>
        <dbReference type="ARBA" id="ARBA00023239"/>
    </source>
</evidence>
<dbReference type="FunFam" id="3.40.50.10490:FF:000014">
    <property type="entry name" value="N-acetylmuramic acid 6-phosphate etherase"/>
    <property type="match status" value="1"/>
</dbReference>
<dbReference type="HAMAP" id="MF_00068">
    <property type="entry name" value="MurQ"/>
    <property type="match status" value="1"/>
</dbReference>
<dbReference type="NCBIfam" id="NF003915">
    <property type="entry name" value="PRK05441.1"/>
    <property type="match status" value="1"/>
</dbReference>
<dbReference type="InterPro" id="IPR005486">
    <property type="entry name" value="Glucokinase_regulatory_CS"/>
</dbReference>
<dbReference type="EMBL" id="LR215048">
    <property type="protein sequence ID" value="VEU80308.1"/>
    <property type="molecule type" value="Genomic_DNA"/>
</dbReference>
<evidence type="ECO:0000256" key="2">
    <source>
        <dbReference type="ARBA" id="ARBA00023277"/>
    </source>
</evidence>
<comment type="catalytic activity">
    <reaction evidence="3">
        <text>N-acetyl-D-muramate 6-phosphate + H2O = N-acetyl-D-glucosamine 6-phosphate + (R)-lactate</text>
        <dbReference type="Rhea" id="RHEA:26410"/>
        <dbReference type="ChEBI" id="CHEBI:15377"/>
        <dbReference type="ChEBI" id="CHEBI:16004"/>
        <dbReference type="ChEBI" id="CHEBI:57513"/>
        <dbReference type="ChEBI" id="CHEBI:58722"/>
        <dbReference type="EC" id="4.2.1.126"/>
    </reaction>
</comment>
<comment type="pathway">
    <text evidence="3">Amino-sugar metabolism; N-acetylmuramate degradation.</text>
</comment>
<dbReference type="CDD" id="cd05007">
    <property type="entry name" value="SIS_Etherase"/>
    <property type="match status" value="1"/>
</dbReference>
<protein>
    <recommendedName>
        <fullName evidence="3">N-acetylmuramic acid 6-phosphate etherase</fullName>
        <shortName evidence="3">MurNAc-6-P etherase</shortName>
        <ecNumber evidence="3">4.2.1.126</ecNumber>
    </recommendedName>
    <alternativeName>
        <fullName evidence="3">N-acetylmuramic acid 6-phosphate hydrolase</fullName>
    </alternativeName>
    <alternativeName>
        <fullName evidence="3">N-acetylmuramic acid 6-phosphate lyase</fullName>
    </alternativeName>
</protein>
<dbReference type="EC" id="4.2.1.126" evidence="3"/>